<gene>
    <name evidence="3" type="ORF">O0R52_04440</name>
</gene>
<dbReference type="SUPFAM" id="SSF46785">
    <property type="entry name" value="Winged helix' DNA-binding domain"/>
    <property type="match status" value="1"/>
</dbReference>
<dbReference type="RefSeq" id="WP_044163698.1">
    <property type="nucleotide sequence ID" value="NZ_CP098738.1"/>
</dbReference>
<dbReference type="Gene3D" id="6.10.140.190">
    <property type="match status" value="1"/>
</dbReference>
<dbReference type="Pfam" id="PF03551">
    <property type="entry name" value="PadR"/>
    <property type="match status" value="1"/>
</dbReference>
<sequence length="189" mass="22003">MRVLKYAILGLLRKGELSGYDITSYFKAELGQFWSAKHSQIYPELKKLTDEGFITFRTTIQGTKLEKKMYTLTDSGKQELHVWLTRHHPIPETVKDEFMLKAYFISSLSRQEAADLFTDQLLKRKDKLADLQGSYEKLMASAEPMPMSFSSPDFGHYLVLTKALEREKNYVSWLEHILAMIQEDTQERP</sequence>
<dbReference type="Pfam" id="PF10400">
    <property type="entry name" value="Vir_act_alpha_C"/>
    <property type="match status" value="1"/>
</dbReference>
<organism evidence="3 4">
    <name type="scientific">Bacillus halotolerans</name>
    <dbReference type="NCBI Taxonomy" id="260554"/>
    <lineage>
        <taxon>Bacteria</taxon>
        <taxon>Bacillati</taxon>
        <taxon>Bacillota</taxon>
        <taxon>Bacilli</taxon>
        <taxon>Bacillales</taxon>
        <taxon>Bacillaceae</taxon>
        <taxon>Bacillus</taxon>
    </lineage>
</organism>
<name>A0ABY7I2V0_9BACI</name>
<proteinExistence type="predicted"/>
<dbReference type="InterPro" id="IPR036388">
    <property type="entry name" value="WH-like_DNA-bd_sf"/>
</dbReference>
<evidence type="ECO:0000259" key="1">
    <source>
        <dbReference type="Pfam" id="PF03551"/>
    </source>
</evidence>
<dbReference type="Gene3D" id="1.10.10.10">
    <property type="entry name" value="Winged helix-like DNA-binding domain superfamily/Winged helix DNA-binding domain"/>
    <property type="match status" value="1"/>
</dbReference>
<accession>A0ABY7I2V0</accession>
<protein>
    <submittedName>
        <fullName evidence="3">PadR family transcriptional regulator</fullName>
    </submittedName>
</protein>
<dbReference type="InterPro" id="IPR005149">
    <property type="entry name" value="Tscrpt_reg_PadR_N"/>
</dbReference>
<dbReference type="PANTHER" id="PTHR43252:SF6">
    <property type="entry name" value="NEGATIVE TRANSCRIPTION REGULATOR PADR"/>
    <property type="match status" value="1"/>
</dbReference>
<keyword evidence="4" id="KW-1185">Reference proteome</keyword>
<reference evidence="3" key="1">
    <citation type="submission" date="2022-12" db="EMBL/GenBank/DDBJ databases">
        <title>Genomic of Bacillus halotolerans.</title>
        <authorList>
            <person name="Xu G."/>
            <person name="Ding Y."/>
        </authorList>
    </citation>
    <scope>NUCLEOTIDE SEQUENCE</scope>
    <source>
        <strain evidence="3">B13</strain>
    </source>
</reference>
<evidence type="ECO:0000259" key="2">
    <source>
        <dbReference type="Pfam" id="PF10400"/>
    </source>
</evidence>
<feature type="domain" description="Transcription regulator PadR C-terminal" evidence="2">
    <location>
        <begin position="94"/>
        <end position="181"/>
    </location>
</feature>
<evidence type="ECO:0000313" key="4">
    <source>
        <dbReference type="Proteomes" id="UP001164713"/>
    </source>
</evidence>
<dbReference type="EMBL" id="CP114066">
    <property type="protein sequence ID" value="WAT22240.1"/>
    <property type="molecule type" value="Genomic_DNA"/>
</dbReference>
<feature type="domain" description="Transcription regulator PadR N-terminal" evidence="1">
    <location>
        <begin position="8"/>
        <end position="81"/>
    </location>
</feature>
<dbReference type="Proteomes" id="UP001164713">
    <property type="component" value="Chromosome"/>
</dbReference>
<dbReference type="PANTHER" id="PTHR43252">
    <property type="entry name" value="TRANSCRIPTIONAL REGULATOR YQJI"/>
    <property type="match status" value="1"/>
</dbReference>
<dbReference type="InterPro" id="IPR036390">
    <property type="entry name" value="WH_DNA-bd_sf"/>
</dbReference>
<dbReference type="InterPro" id="IPR018309">
    <property type="entry name" value="Tscrpt_reg_PadR_C"/>
</dbReference>
<evidence type="ECO:0000313" key="3">
    <source>
        <dbReference type="EMBL" id="WAT22240.1"/>
    </source>
</evidence>